<dbReference type="EMBL" id="JH795876">
    <property type="protein sequence ID" value="EJT97481.1"/>
    <property type="molecule type" value="Genomic_DNA"/>
</dbReference>
<sequence length="200" mass="21876">MSNSAGPDYWKQEVDPNPRDRANGPLKGPFSASPRFSRFRPPPTASIAAPMDEIGSPPSRLPGLPRSASAEKETREERPIADDGSDVELAACLRVQFPRPASPNPKTRPYPNPDRRLDRRNRRVLAHASAPRAVRREGLSAATRSALAHVGDPFLSQHERSSFLSRTWLPFLPQAGCAHREERGCIGSVPFGTVQIAISA</sequence>
<gene>
    <name evidence="2" type="ORF">DACRYDRAFT_119183</name>
</gene>
<protein>
    <submittedName>
        <fullName evidence="2">Uncharacterized protein</fullName>
    </submittedName>
</protein>
<dbReference type="GeneID" id="63685795"/>
<dbReference type="Proteomes" id="UP000030653">
    <property type="component" value="Unassembled WGS sequence"/>
</dbReference>
<feature type="compositionally biased region" description="Low complexity" evidence="1">
    <location>
        <begin position="55"/>
        <end position="68"/>
    </location>
</feature>
<keyword evidence="3" id="KW-1185">Reference proteome</keyword>
<dbReference type="RefSeq" id="XP_040624379.1">
    <property type="nucleotide sequence ID" value="XM_040770733.1"/>
</dbReference>
<evidence type="ECO:0000313" key="3">
    <source>
        <dbReference type="Proteomes" id="UP000030653"/>
    </source>
</evidence>
<feature type="compositionally biased region" description="Basic and acidic residues" evidence="1">
    <location>
        <begin position="10"/>
        <end position="22"/>
    </location>
</feature>
<name>M5FVU1_DACPD</name>
<evidence type="ECO:0000313" key="2">
    <source>
        <dbReference type="EMBL" id="EJT97481.1"/>
    </source>
</evidence>
<dbReference type="AlphaFoldDB" id="M5FVU1"/>
<feature type="region of interest" description="Disordered" evidence="1">
    <location>
        <begin position="1"/>
        <end position="116"/>
    </location>
</feature>
<feature type="compositionally biased region" description="Pro residues" evidence="1">
    <location>
        <begin position="100"/>
        <end position="112"/>
    </location>
</feature>
<evidence type="ECO:0000256" key="1">
    <source>
        <dbReference type="SAM" id="MobiDB-lite"/>
    </source>
</evidence>
<dbReference type="HOGENOM" id="CLU_1366219_0_0_1"/>
<proteinExistence type="predicted"/>
<organism evidence="2 3">
    <name type="scientific">Dacryopinax primogenitus (strain DJM 731)</name>
    <name type="common">Brown rot fungus</name>
    <dbReference type="NCBI Taxonomy" id="1858805"/>
    <lineage>
        <taxon>Eukaryota</taxon>
        <taxon>Fungi</taxon>
        <taxon>Dikarya</taxon>
        <taxon>Basidiomycota</taxon>
        <taxon>Agaricomycotina</taxon>
        <taxon>Dacrymycetes</taxon>
        <taxon>Dacrymycetales</taxon>
        <taxon>Dacrymycetaceae</taxon>
        <taxon>Dacryopinax</taxon>
    </lineage>
</organism>
<reference evidence="2 3" key="1">
    <citation type="journal article" date="2012" name="Science">
        <title>The Paleozoic origin of enzymatic lignin decomposition reconstructed from 31 fungal genomes.</title>
        <authorList>
            <person name="Floudas D."/>
            <person name="Binder M."/>
            <person name="Riley R."/>
            <person name="Barry K."/>
            <person name="Blanchette R.A."/>
            <person name="Henrissat B."/>
            <person name="Martinez A.T."/>
            <person name="Otillar R."/>
            <person name="Spatafora J.W."/>
            <person name="Yadav J.S."/>
            <person name="Aerts A."/>
            <person name="Benoit I."/>
            <person name="Boyd A."/>
            <person name="Carlson A."/>
            <person name="Copeland A."/>
            <person name="Coutinho P.M."/>
            <person name="de Vries R.P."/>
            <person name="Ferreira P."/>
            <person name="Findley K."/>
            <person name="Foster B."/>
            <person name="Gaskell J."/>
            <person name="Glotzer D."/>
            <person name="Gorecki P."/>
            <person name="Heitman J."/>
            <person name="Hesse C."/>
            <person name="Hori C."/>
            <person name="Igarashi K."/>
            <person name="Jurgens J.A."/>
            <person name="Kallen N."/>
            <person name="Kersten P."/>
            <person name="Kohler A."/>
            <person name="Kuees U."/>
            <person name="Kumar T.K.A."/>
            <person name="Kuo A."/>
            <person name="LaButti K."/>
            <person name="Larrondo L.F."/>
            <person name="Lindquist E."/>
            <person name="Ling A."/>
            <person name="Lombard V."/>
            <person name="Lucas S."/>
            <person name="Lundell T."/>
            <person name="Martin R."/>
            <person name="McLaughlin D.J."/>
            <person name="Morgenstern I."/>
            <person name="Morin E."/>
            <person name="Murat C."/>
            <person name="Nagy L.G."/>
            <person name="Nolan M."/>
            <person name="Ohm R.A."/>
            <person name="Patyshakuliyeva A."/>
            <person name="Rokas A."/>
            <person name="Ruiz-Duenas F.J."/>
            <person name="Sabat G."/>
            <person name="Salamov A."/>
            <person name="Samejima M."/>
            <person name="Schmutz J."/>
            <person name="Slot J.C."/>
            <person name="St John F."/>
            <person name="Stenlid J."/>
            <person name="Sun H."/>
            <person name="Sun S."/>
            <person name="Syed K."/>
            <person name="Tsang A."/>
            <person name="Wiebenga A."/>
            <person name="Young D."/>
            <person name="Pisabarro A."/>
            <person name="Eastwood D.C."/>
            <person name="Martin F."/>
            <person name="Cullen D."/>
            <person name="Grigoriev I.V."/>
            <person name="Hibbett D.S."/>
        </authorList>
    </citation>
    <scope>NUCLEOTIDE SEQUENCE [LARGE SCALE GENOMIC DNA]</scope>
    <source>
        <strain evidence="2 3">DJM-731 SS1</strain>
    </source>
</reference>
<accession>M5FVU1</accession>
<feature type="compositionally biased region" description="Basic and acidic residues" evidence="1">
    <location>
        <begin position="69"/>
        <end position="81"/>
    </location>
</feature>